<dbReference type="SUPFAM" id="SSF53850">
    <property type="entry name" value="Periplasmic binding protein-like II"/>
    <property type="match status" value="1"/>
</dbReference>
<dbReference type="Pfam" id="PF03401">
    <property type="entry name" value="TctC"/>
    <property type="match status" value="1"/>
</dbReference>
<dbReference type="InterPro" id="IPR005064">
    <property type="entry name" value="BUG"/>
</dbReference>
<dbReference type="PIRSF" id="PIRSF017082">
    <property type="entry name" value="YflP"/>
    <property type="match status" value="1"/>
</dbReference>
<dbReference type="PANTHER" id="PTHR42928">
    <property type="entry name" value="TRICARBOXYLATE-BINDING PROTEIN"/>
    <property type="match status" value="1"/>
</dbReference>
<dbReference type="AlphaFoldDB" id="A0A4Q1HI81"/>
<dbReference type="Gene3D" id="3.40.190.150">
    <property type="entry name" value="Bordetella uptake gene, domain 1"/>
    <property type="match status" value="1"/>
</dbReference>
<dbReference type="Gene3D" id="3.40.190.10">
    <property type="entry name" value="Periplasmic binding protein-like II"/>
    <property type="match status" value="1"/>
</dbReference>
<comment type="similarity">
    <text evidence="1">Belongs to the UPF0065 (bug) family.</text>
</comment>
<dbReference type="PANTHER" id="PTHR42928:SF5">
    <property type="entry name" value="BLR1237 PROTEIN"/>
    <property type="match status" value="1"/>
</dbReference>
<sequence length="319" mass="34032">MAAAALAACMLGGTARADDYPSRPIRMEIGYAAGGPTDVLARILAKEMGDILKTSIVVENKPGASASIAASDVMRSEPDGYKVLVTSLTWSVNPLLYPGRYNYDPVKDLTPVSNICKLPMVLVTSYNSPYKDAKSLVADAKAHPGKLTYGSSGVGGSAHLAGEMLATSDNLTMVHVPFKGNGPALQEMLAGRISFMFYPSVGIANYVQQKQLRVLGVGTKEPLPDFPGVPTMESLGYHDFDEGAPWVGLLVPPATPRAIVDKLNKAVNEALARPQVRQQFASLGAQAVGGTPEQFRDFLVQDKARWAEVIKRGNVKGEE</sequence>
<dbReference type="CDD" id="cd07012">
    <property type="entry name" value="PBP2_Bug_TTT"/>
    <property type="match status" value="1"/>
</dbReference>
<dbReference type="InterPro" id="IPR042100">
    <property type="entry name" value="Bug_dom1"/>
</dbReference>
<reference evidence="2 3" key="1">
    <citation type="journal article" date="2017" name="Int. J. Syst. Evol. Microbiol.">
        <title>Achromobacter aloeverae sp. nov., isolated from the root of Aloe vera (L.) Burm.f.</title>
        <authorList>
            <person name="Kuncharoen N."/>
            <person name="Muramatsu Y."/>
            <person name="Shibata C."/>
            <person name="Kamakura Y."/>
            <person name="Nakagawa Y."/>
            <person name="Tanasupawat S."/>
        </authorList>
    </citation>
    <scope>NUCLEOTIDE SEQUENCE [LARGE SCALE GENOMIC DNA]</scope>
    <source>
        <strain evidence="2 3">AVA-1</strain>
    </source>
</reference>
<proteinExistence type="inferred from homology"/>
<dbReference type="Proteomes" id="UP000290849">
    <property type="component" value="Unassembled WGS sequence"/>
</dbReference>
<protein>
    <submittedName>
        <fullName evidence="2">Tripartite tricarboxylate transporter substrate binding protein</fullName>
    </submittedName>
</protein>
<evidence type="ECO:0000256" key="1">
    <source>
        <dbReference type="ARBA" id="ARBA00006987"/>
    </source>
</evidence>
<comment type="caution">
    <text evidence="2">The sequence shown here is derived from an EMBL/GenBank/DDBJ whole genome shotgun (WGS) entry which is preliminary data.</text>
</comment>
<accession>A0A4Q1HI81</accession>
<evidence type="ECO:0000313" key="3">
    <source>
        <dbReference type="Proteomes" id="UP000290849"/>
    </source>
</evidence>
<organism evidence="2 3">
    <name type="scientific">Achromobacter aloeverae</name>
    <dbReference type="NCBI Taxonomy" id="1750518"/>
    <lineage>
        <taxon>Bacteria</taxon>
        <taxon>Pseudomonadati</taxon>
        <taxon>Pseudomonadota</taxon>
        <taxon>Betaproteobacteria</taxon>
        <taxon>Burkholderiales</taxon>
        <taxon>Alcaligenaceae</taxon>
        <taxon>Achromobacter</taxon>
    </lineage>
</organism>
<evidence type="ECO:0000313" key="2">
    <source>
        <dbReference type="EMBL" id="RXN86307.1"/>
    </source>
</evidence>
<dbReference type="OrthoDB" id="8858868at2"/>
<gene>
    <name evidence="2" type="ORF">C7R54_20985</name>
</gene>
<dbReference type="EMBL" id="PYAL01000006">
    <property type="protein sequence ID" value="RXN86307.1"/>
    <property type="molecule type" value="Genomic_DNA"/>
</dbReference>
<name>A0A4Q1HI81_9BURK</name>
<keyword evidence="3" id="KW-1185">Reference proteome</keyword>